<gene>
    <name evidence="6" type="ORF">EDM21_02445</name>
</gene>
<name>A0A7X3JXU1_9BACL</name>
<dbReference type="InterPro" id="IPR008929">
    <property type="entry name" value="Chondroitin_lyas"/>
</dbReference>
<dbReference type="SUPFAM" id="SSF48230">
    <property type="entry name" value="Chondroitin AC/alginate lyase"/>
    <property type="match status" value="1"/>
</dbReference>
<protein>
    <submittedName>
        <fullName evidence="6">Sugar lyase</fullName>
    </submittedName>
</protein>
<dbReference type="Pfam" id="PF09093">
    <property type="entry name" value="Lyase_catalyt"/>
    <property type="match status" value="1"/>
</dbReference>
<dbReference type="InterPro" id="IPR015176">
    <property type="entry name" value="Lyase_N"/>
</dbReference>
<dbReference type="PANTHER" id="PTHR37322:SF3">
    <property type="entry name" value="CHONDROITIN SULFATE ABC EXOLYASE"/>
    <property type="match status" value="1"/>
</dbReference>
<feature type="domain" description="Lyase catalytic" evidence="5">
    <location>
        <begin position="340"/>
        <end position="579"/>
    </location>
</feature>
<dbReference type="Gene3D" id="2.70.98.10">
    <property type="match status" value="1"/>
</dbReference>
<dbReference type="InterPro" id="IPR014718">
    <property type="entry name" value="GH-type_carb-bd"/>
</dbReference>
<feature type="domain" description="Lyase N-terminal" evidence="4">
    <location>
        <begin position="40"/>
        <end position="208"/>
    </location>
</feature>
<dbReference type="InterPro" id="IPR003159">
    <property type="entry name" value="Lyase_8_central_dom"/>
</dbReference>
<dbReference type="InterPro" id="IPR039174">
    <property type="entry name" value="Chondroitin_ABC_lyase"/>
</dbReference>
<dbReference type="Pfam" id="PF09092">
    <property type="entry name" value="Lyase_N"/>
    <property type="match status" value="1"/>
</dbReference>
<keyword evidence="2 6" id="KW-0456">Lyase</keyword>
<dbReference type="AlphaFoldDB" id="A0A7X3JXU1"/>
<dbReference type="RefSeq" id="WP_157332554.1">
    <property type="nucleotide sequence ID" value="NZ_RHLK01000001.1"/>
</dbReference>
<dbReference type="SUPFAM" id="SSF49863">
    <property type="entry name" value="Hyaluronate lyase-like, C-terminal domain"/>
    <property type="match status" value="1"/>
</dbReference>
<dbReference type="InterPro" id="IPR011071">
    <property type="entry name" value="Lyase_8-like_C"/>
</dbReference>
<evidence type="ECO:0000313" key="6">
    <source>
        <dbReference type="EMBL" id="MVO98403.1"/>
    </source>
</evidence>
<feature type="domain" description="Polysaccharide lyase family 8 central" evidence="3">
    <location>
        <begin position="669"/>
        <end position="894"/>
    </location>
</feature>
<dbReference type="InterPro" id="IPR011013">
    <property type="entry name" value="Gal_mutarotase_sf_dom"/>
</dbReference>
<dbReference type="GO" id="GO:0005576">
    <property type="term" value="C:extracellular region"/>
    <property type="evidence" value="ECO:0007669"/>
    <property type="project" value="InterPro"/>
</dbReference>
<organism evidence="6 7">
    <name type="scientific">Paenibacillus lutrae</name>
    <dbReference type="NCBI Taxonomy" id="2078573"/>
    <lineage>
        <taxon>Bacteria</taxon>
        <taxon>Bacillati</taxon>
        <taxon>Bacillota</taxon>
        <taxon>Bacilli</taxon>
        <taxon>Bacillales</taxon>
        <taxon>Paenibacillaceae</taxon>
        <taxon>Paenibacillus</taxon>
    </lineage>
</organism>
<dbReference type="GO" id="GO:0005975">
    <property type="term" value="P:carbohydrate metabolic process"/>
    <property type="evidence" value="ECO:0007669"/>
    <property type="project" value="InterPro"/>
</dbReference>
<dbReference type="PANTHER" id="PTHR37322">
    <property type="match status" value="1"/>
</dbReference>
<evidence type="ECO:0000259" key="3">
    <source>
        <dbReference type="Pfam" id="PF02278"/>
    </source>
</evidence>
<dbReference type="Pfam" id="PF02278">
    <property type="entry name" value="Lyase_8"/>
    <property type="match status" value="1"/>
</dbReference>
<sequence>MERSFVMKWKKYVSFLIAVAILGAGWNFGPDKSLAADDYSQTESFESTSVPAGWSTENGGTAAVSNKHYKHGQRSLLWTWSNGSKLRDTQPANLAAANVKNGGMKLWIYNETPVNDKITFNFGKISEINTGVYHYTFSANLNFKGWRAIWVKFREEGNNPAYTKSQSNALEMMQIVPPASVPSGSLYLDNLEFSPSMIKARTADYQMPKPGIDVGASTWDNVYHYSQQQPTIPLESGITPQQIASFDAIASKYEKWIYGDAPQYASLSGPLQTRYNSLQTFITAGLAAYDSLNIARHPDGSITGAALYASRDPHLRKFGEDVSKRVLLPLVFDYKINGNAASKQKVIDVLDYMNDQGWAEGSALGTQDHEMNKNNGYFHTVYLMRNELKAAGIYERESRTSFWYSNFGKTFDNSVYEETTPDEFRTKFLYDLLYVLGMDHTPKKVQYMKGLLGMYEQALQTAPGYAGTIKPDGTLFHHRGVYLNAYGPDALHAASLIAYFLNGTPFALSGSSFTNIKKGLLTIEQVSNLYDMPIGATGRFPGQTRAITNMLPAYAYLAQAKSPVDSELASTFMRLWDPQSSLLQNELFPSADTYGVSYLDTLGGLQLAVTLSQAGYSPKANPQGFWVKPYGAMAVNRINDRLVGLKGWSQYAWDFEASNKFDPQTTENLSENLYGRYQNYGNLQIIKNGPVAGIIESGIHVGAGWDWSRWPGTTVKHLSLAELALPEGGPTRSFTDSTFVGGVSLRNQYGLFAMQLHDPVYDTSFRANKSVFFFGDKIVSLGSDIQNSDSAHATETILFQSFMSSSSVPFWFNSTTPIVSPTYNNTITGTTKAWLVDPYGNGYVLPNPAGTVIARGVQNSKNSSGTADTSGNYTTAYINHGTAPTASGYEYAIKVGAGAQGTADFAANTQYTVLQKNSNAHIVQNTEPGRQITGYAIFNSSAPITQGLLKGSSDPVTVMIEDISASEVVLSVSDPDLRLPKYPNQTIPAADVLKPSILKKDTVTLSGVWHLKNASSEARVISSNSATTTVEFDAVNGKTIEIGLVK</sequence>
<comment type="similarity">
    <text evidence="1">Belongs to the polysaccharide lyase 8 family.</text>
</comment>
<dbReference type="Gene3D" id="2.60.120.430">
    <property type="entry name" value="Galactose-binding lectin"/>
    <property type="match status" value="1"/>
</dbReference>
<dbReference type="GO" id="GO:0006027">
    <property type="term" value="P:glycosaminoglycan catabolic process"/>
    <property type="evidence" value="ECO:0007669"/>
    <property type="project" value="InterPro"/>
</dbReference>
<dbReference type="InterPro" id="IPR008979">
    <property type="entry name" value="Galactose-bd-like_sf"/>
</dbReference>
<accession>A0A7X3JXU1</accession>
<dbReference type="GO" id="GO:0016837">
    <property type="term" value="F:carbon-oxygen lyase activity, acting on polysaccharides"/>
    <property type="evidence" value="ECO:0007669"/>
    <property type="project" value="UniProtKB-ARBA"/>
</dbReference>
<dbReference type="SUPFAM" id="SSF74650">
    <property type="entry name" value="Galactose mutarotase-like"/>
    <property type="match status" value="1"/>
</dbReference>
<dbReference type="EMBL" id="RHLK01000001">
    <property type="protein sequence ID" value="MVO98403.1"/>
    <property type="molecule type" value="Genomic_DNA"/>
</dbReference>
<dbReference type="Gene3D" id="2.60.220.10">
    <property type="entry name" value="Polysaccharide lyase family 8-like, C-terminal"/>
    <property type="match status" value="1"/>
</dbReference>
<dbReference type="InterPro" id="IPR015177">
    <property type="entry name" value="Lyase_catalyt"/>
</dbReference>
<evidence type="ECO:0000259" key="5">
    <source>
        <dbReference type="Pfam" id="PF09093"/>
    </source>
</evidence>
<dbReference type="Proteomes" id="UP000490800">
    <property type="component" value="Unassembled WGS sequence"/>
</dbReference>
<dbReference type="GO" id="GO:0030246">
    <property type="term" value="F:carbohydrate binding"/>
    <property type="evidence" value="ECO:0007669"/>
    <property type="project" value="InterPro"/>
</dbReference>
<proteinExistence type="inferred from homology"/>
<dbReference type="Gene3D" id="1.50.10.100">
    <property type="entry name" value="Chondroitin AC/alginate lyase"/>
    <property type="match status" value="1"/>
</dbReference>
<evidence type="ECO:0000259" key="4">
    <source>
        <dbReference type="Pfam" id="PF09092"/>
    </source>
</evidence>
<dbReference type="OrthoDB" id="6636047at2"/>
<comment type="caution">
    <text evidence="6">The sequence shown here is derived from an EMBL/GenBank/DDBJ whole genome shotgun (WGS) entry which is preliminary data.</text>
</comment>
<evidence type="ECO:0000256" key="1">
    <source>
        <dbReference type="ARBA" id="ARBA00006699"/>
    </source>
</evidence>
<evidence type="ECO:0000313" key="7">
    <source>
        <dbReference type="Proteomes" id="UP000490800"/>
    </source>
</evidence>
<evidence type="ECO:0000256" key="2">
    <source>
        <dbReference type="ARBA" id="ARBA00023239"/>
    </source>
</evidence>
<dbReference type="SUPFAM" id="SSF49785">
    <property type="entry name" value="Galactose-binding domain-like"/>
    <property type="match status" value="1"/>
</dbReference>
<reference evidence="6 7" key="1">
    <citation type="journal article" date="2019" name="Microorganisms">
        <title>Paenibacillus lutrae sp. nov., A Chitinolytic Species Isolated from A River Otter in Castril Natural Park, Granada, Spain.</title>
        <authorList>
            <person name="Rodriguez M."/>
            <person name="Reina J.C."/>
            <person name="Bejar V."/>
            <person name="Llamas I."/>
        </authorList>
    </citation>
    <scope>NUCLEOTIDE SEQUENCE [LARGE SCALE GENOMIC DNA]</scope>
    <source>
        <strain evidence="6 7">N10</strain>
    </source>
</reference>
<keyword evidence="7" id="KW-1185">Reference proteome</keyword>